<dbReference type="EMBL" id="ML145100">
    <property type="protein sequence ID" value="TBU61093.1"/>
    <property type="molecule type" value="Genomic_DNA"/>
</dbReference>
<reference evidence="1 2" key="1">
    <citation type="submission" date="2019-01" db="EMBL/GenBank/DDBJ databases">
        <title>Draft genome sequences of three monokaryotic isolates of the white-rot basidiomycete fungus Dichomitus squalens.</title>
        <authorList>
            <consortium name="DOE Joint Genome Institute"/>
            <person name="Lopez S.C."/>
            <person name="Andreopoulos B."/>
            <person name="Pangilinan J."/>
            <person name="Lipzen A."/>
            <person name="Riley R."/>
            <person name="Ahrendt S."/>
            <person name="Ng V."/>
            <person name="Barry K."/>
            <person name="Daum C."/>
            <person name="Grigoriev I.V."/>
            <person name="Hilden K.S."/>
            <person name="Makela M.R."/>
            <person name="de Vries R.P."/>
        </authorList>
    </citation>
    <scope>NUCLEOTIDE SEQUENCE [LARGE SCALE GENOMIC DNA]</scope>
    <source>
        <strain evidence="1 2">CBS 464.89</strain>
    </source>
</reference>
<organism evidence="1 2">
    <name type="scientific">Dichomitus squalens</name>
    <dbReference type="NCBI Taxonomy" id="114155"/>
    <lineage>
        <taxon>Eukaryota</taxon>
        <taxon>Fungi</taxon>
        <taxon>Dikarya</taxon>
        <taxon>Basidiomycota</taxon>
        <taxon>Agaricomycotina</taxon>
        <taxon>Agaricomycetes</taxon>
        <taxon>Polyporales</taxon>
        <taxon>Polyporaceae</taxon>
        <taxon>Dichomitus</taxon>
    </lineage>
</organism>
<evidence type="ECO:0000313" key="2">
    <source>
        <dbReference type="Proteomes" id="UP000292082"/>
    </source>
</evidence>
<sequence>MEALRLRVVSLRLRLPPLVNMELLLLQVTGTRTPLIGLRTDTMLTPRSSRNGSSSNTQRTTLRLDTRRLRLPGRQGLRAHQAPRDLRRLRANQPLPRLPRHNRSCIRLLCMNVRSVSNRYMLLCTVVPQRIGM</sequence>
<name>A0A4Q9Q1L8_9APHY</name>
<dbReference type="AlphaFoldDB" id="A0A4Q9Q1L8"/>
<protein>
    <submittedName>
        <fullName evidence="1">Uncharacterized protein</fullName>
    </submittedName>
</protein>
<dbReference type="Proteomes" id="UP000292082">
    <property type="component" value="Unassembled WGS sequence"/>
</dbReference>
<keyword evidence="2" id="KW-1185">Reference proteome</keyword>
<evidence type="ECO:0000313" key="1">
    <source>
        <dbReference type="EMBL" id="TBU61093.1"/>
    </source>
</evidence>
<gene>
    <name evidence="1" type="ORF">BD310DRAFT_921460</name>
</gene>
<proteinExistence type="predicted"/>
<accession>A0A4Q9Q1L8</accession>